<evidence type="ECO:0000313" key="2">
    <source>
        <dbReference type="Proteomes" id="UP000693952"/>
    </source>
</evidence>
<evidence type="ECO:0000313" key="1">
    <source>
        <dbReference type="EMBL" id="QXH43890.1"/>
    </source>
</evidence>
<proteinExistence type="predicted"/>
<evidence type="ECO:0008006" key="3">
    <source>
        <dbReference type="Google" id="ProtNLM"/>
    </source>
</evidence>
<dbReference type="RefSeq" id="WP_164487256.1">
    <property type="nucleotide sequence ID" value="NZ_CP027706.1"/>
</dbReference>
<dbReference type="EMBL" id="CP077074">
    <property type="protein sequence ID" value="QXH43890.1"/>
    <property type="molecule type" value="Genomic_DNA"/>
</dbReference>
<dbReference type="Proteomes" id="UP000693952">
    <property type="component" value="Chromosome"/>
</dbReference>
<gene>
    <name evidence="1" type="ORF">KSS89_29630</name>
</gene>
<organism evidence="1 2">
    <name type="scientific">Pseudomonas sessilinigenes</name>
    <dbReference type="NCBI Taxonomy" id="658629"/>
    <lineage>
        <taxon>Bacteria</taxon>
        <taxon>Pseudomonadati</taxon>
        <taxon>Pseudomonadota</taxon>
        <taxon>Gammaproteobacteria</taxon>
        <taxon>Pseudomonadales</taxon>
        <taxon>Pseudomonadaceae</taxon>
        <taxon>Pseudomonas</taxon>
    </lineage>
</organism>
<protein>
    <recommendedName>
        <fullName evidence="3">Transposase</fullName>
    </recommendedName>
</protein>
<reference evidence="1" key="1">
    <citation type="submission" date="2021-06" db="EMBL/GenBank/DDBJ databases">
        <title>Updating the genus Pseudomonas: Description of 43 new species and partition of the Pseudomonas putida group.</title>
        <authorList>
            <person name="Girard L."/>
            <person name="Lood C."/>
            <person name="Vandamme P."/>
            <person name="Rokni-Zadeh H."/>
            <person name="van Noort V."/>
            <person name="Hofte M."/>
            <person name="Lavigne R."/>
            <person name="De Mot R."/>
        </authorList>
    </citation>
    <scope>NUCLEOTIDE SEQUENCE</scope>
    <source>
        <strain evidence="1">CMR12a</strain>
    </source>
</reference>
<keyword evidence="2" id="KW-1185">Reference proteome</keyword>
<accession>A0ABX8MZ15</accession>
<name>A0ABX8MZ15_9PSED</name>
<sequence>MSRSLGLREDQRLGQTLALRIAGLFVPDACWLERQQAGLGKPAVRMARHRYRSDRLTD</sequence>